<dbReference type="SUPFAM" id="SSF48726">
    <property type="entry name" value="Immunoglobulin"/>
    <property type="match status" value="1"/>
</dbReference>
<feature type="domain" description="Ig-like" evidence="1">
    <location>
        <begin position="14"/>
        <end position="108"/>
    </location>
</feature>
<dbReference type="AlphaFoldDB" id="A0A6G0ZMA2"/>
<dbReference type="EMBL" id="VUJU01000201">
    <property type="protein sequence ID" value="KAF0772263.1"/>
    <property type="molecule type" value="Genomic_DNA"/>
</dbReference>
<dbReference type="OrthoDB" id="5969272at2759"/>
<accession>A0A6G0ZMA2</accession>
<organism evidence="2 3">
    <name type="scientific">Aphis craccivora</name>
    <name type="common">Cowpea aphid</name>
    <dbReference type="NCBI Taxonomy" id="307492"/>
    <lineage>
        <taxon>Eukaryota</taxon>
        <taxon>Metazoa</taxon>
        <taxon>Ecdysozoa</taxon>
        <taxon>Arthropoda</taxon>
        <taxon>Hexapoda</taxon>
        <taxon>Insecta</taxon>
        <taxon>Pterygota</taxon>
        <taxon>Neoptera</taxon>
        <taxon>Paraneoptera</taxon>
        <taxon>Hemiptera</taxon>
        <taxon>Sternorrhyncha</taxon>
        <taxon>Aphidomorpha</taxon>
        <taxon>Aphidoidea</taxon>
        <taxon>Aphididae</taxon>
        <taxon>Aphidini</taxon>
        <taxon>Aphis</taxon>
        <taxon>Aphis</taxon>
    </lineage>
</organism>
<dbReference type="PROSITE" id="PS50835">
    <property type="entry name" value="IG_LIKE"/>
    <property type="match status" value="1"/>
</dbReference>
<evidence type="ECO:0000313" key="3">
    <source>
        <dbReference type="Proteomes" id="UP000478052"/>
    </source>
</evidence>
<comment type="caution">
    <text evidence="2">The sequence shown here is derived from an EMBL/GenBank/DDBJ whole genome shotgun (WGS) entry which is preliminary data.</text>
</comment>
<name>A0A6G0ZMA2_APHCR</name>
<keyword evidence="3" id="KW-1185">Reference proteome</keyword>
<reference evidence="2 3" key="1">
    <citation type="submission" date="2019-08" db="EMBL/GenBank/DDBJ databases">
        <title>Whole genome of Aphis craccivora.</title>
        <authorList>
            <person name="Voronova N.V."/>
            <person name="Shulinski R.S."/>
            <person name="Bandarenka Y.V."/>
            <person name="Zhorov D.G."/>
            <person name="Warner D."/>
        </authorList>
    </citation>
    <scope>NUCLEOTIDE SEQUENCE [LARGE SCALE GENOMIC DNA]</scope>
    <source>
        <strain evidence="2">180601</strain>
        <tissue evidence="2">Whole Body</tissue>
    </source>
</reference>
<evidence type="ECO:0000259" key="1">
    <source>
        <dbReference type="PROSITE" id="PS50835"/>
    </source>
</evidence>
<dbReference type="Proteomes" id="UP000478052">
    <property type="component" value="Unassembled WGS sequence"/>
</dbReference>
<protein>
    <submittedName>
        <fullName evidence="2">Down syndrome cell adhesion molecule-like protein Dscam2</fullName>
    </submittedName>
</protein>
<dbReference type="InterPro" id="IPR007110">
    <property type="entry name" value="Ig-like_dom"/>
</dbReference>
<proteinExistence type="predicted"/>
<evidence type="ECO:0000313" key="2">
    <source>
        <dbReference type="EMBL" id="KAF0772263.1"/>
    </source>
</evidence>
<sequence>MADPLGYGGEEHGPRFVVEPPVSVFFSNATGAHVECAAEGTPRPLVRWQTVPDGSTVRGVRDLMHVDDNGTLVFSPFAEHQYSPNVHSAAYKCVAHSHAGTIVSRTVQVRAGNSCHQDYCLKCDHASCKGIYSTPIISIPYNHIVFLVLTNSGDSSCHQDYCLKCDHASCKGIYSTPIISIPRQRAQRWRFAVAEALAALFPRHGNAATAAALIPPRNEVEIIIGPRVTP</sequence>
<dbReference type="InterPro" id="IPR036179">
    <property type="entry name" value="Ig-like_dom_sf"/>
</dbReference>
<gene>
    <name evidence="2" type="ORF">FWK35_00018536</name>
</gene>
<dbReference type="InterPro" id="IPR013783">
    <property type="entry name" value="Ig-like_fold"/>
</dbReference>
<dbReference type="Gene3D" id="2.60.40.10">
    <property type="entry name" value="Immunoglobulins"/>
    <property type="match status" value="1"/>
</dbReference>